<dbReference type="KEGG" id="sroi:IAG44_41225"/>
<dbReference type="EMBL" id="CP060828">
    <property type="protein sequence ID" value="QNP75203.1"/>
    <property type="molecule type" value="Genomic_DNA"/>
</dbReference>
<organism evidence="1 2">
    <name type="scientific">Streptomyces roseirectus</name>
    <dbReference type="NCBI Taxonomy" id="2768066"/>
    <lineage>
        <taxon>Bacteria</taxon>
        <taxon>Bacillati</taxon>
        <taxon>Actinomycetota</taxon>
        <taxon>Actinomycetes</taxon>
        <taxon>Kitasatosporales</taxon>
        <taxon>Streptomycetaceae</taxon>
        <taxon>Streptomyces</taxon>
    </lineage>
</organism>
<accession>A0A7H0IQY7</accession>
<proteinExistence type="predicted"/>
<gene>
    <name evidence="1" type="ORF">IAG44_41225</name>
</gene>
<dbReference type="AlphaFoldDB" id="A0A7H0IQY7"/>
<evidence type="ECO:0000313" key="1">
    <source>
        <dbReference type="EMBL" id="QNP75203.1"/>
    </source>
</evidence>
<dbReference type="NCBIfam" id="TIGR04267">
    <property type="entry name" value="mod_HExxH"/>
    <property type="match status" value="1"/>
</dbReference>
<name>A0A7H0IQY7_9ACTN</name>
<dbReference type="Proteomes" id="UP000516052">
    <property type="component" value="Chromosome"/>
</dbReference>
<reference evidence="1 2" key="1">
    <citation type="submission" date="2020-08" db="EMBL/GenBank/DDBJ databases">
        <title>A novel species.</title>
        <authorList>
            <person name="Gao J."/>
        </authorList>
    </citation>
    <scope>NUCLEOTIDE SEQUENCE [LARGE SCALE GENOMIC DNA]</scope>
    <source>
        <strain evidence="1 2">CRXT-G-22</strain>
    </source>
</reference>
<dbReference type="RefSeq" id="WP_187752124.1">
    <property type="nucleotide sequence ID" value="NZ_CP060828.1"/>
</dbReference>
<sequence>MTSLDTPPHRLARTDLDALLRGEGGADAVAPLLAGERSWRLLLVRALADAMAPLPDTLPGTPLPPPADGWELLRRAWRAAPVEVERLLLYPAVGTWAAHTLRRVRGTVASDTPLWVDAGHLHAVAASAAVLAGLDFRCRVAVRDGWAVLPGIGGARAGEPVVEVVAEAGVVRVGSVRVGAEGWHALRELRADGCVVAFDDLDPYRGLRGRLTPRPVRSAGRWSGLFAEAWRILADDPETARAVASGLRSVVPRPRSEPYRPHSASSGDAFGAVVASEPDDAEQFACTLVHESQHHRLSAFMHLFTLYEDGGAERFHAPWRDDPRPLGGLLQGVYAFTGVAAFWRRRPGDLARFEYVLWREQTLSALAGVRDAARLTPLGRDLVAALTERLTAWRADPVPARIERCAALAAADHRATWRALHVRPPADSVARAARAHATTAGVPLPAPDGDTVVPAPVPRGLDTRAVLVRRMLAGEDPGTVAGAVEGARAEDVALVTGDPAVARAAFTARILRGPDPDAWSGLGLALDAQGHPAAQVLLERPEFVLAVHRELGGGTDPVELAAACVIPPATGRSPG</sequence>
<keyword evidence="2" id="KW-1185">Reference proteome</keyword>
<protein>
    <submittedName>
        <fullName evidence="1">HEXXH motif domain-containing protein</fullName>
    </submittedName>
</protein>
<evidence type="ECO:0000313" key="2">
    <source>
        <dbReference type="Proteomes" id="UP000516052"/>
    </source>
</evidence>
<dbReference type="InterPro" id="IPR026337">
    <property type="entry name" value="AKG_HExxH"/>
</dbReference>